<dbReference type="InterPro" id="IPR051049">
    <property type="entry name" value="Dienelactone_hydrolase-like"/>
</dbReference>
<protein>
    <submittedName>
        <fullName evidence="2">Dienelactone hydrolase family protein</fullName>
    </submittedName>
</protein>
<dbReference type="PANTHER" id="PTHR46623:SF6">
    <property type="entry name" value="ALPHA_BETA-HYDROLASES SUPERFAMILY PROTEIN"/>
    <property type="match status" value="1"/>
</dbReference>
<gene>
    <name evidence="2" type="ORF">FKR81_19900</name>
</gene>
<accession>A0A563ES16</accession>
<organism evidence="2 3">
    <name type="scientific">Lentzea tibetensis</name>
    <dbReference type="NCBI Taxonomy" id="2591470"/>
    <lineage>
        <taxon>Bacteria</taxon>
        <taxon>Bacillati</taxon>
        <taxon>Actinomycetota</taxon>
        <taxon>Actinomycetes</taxon>
        <taxon>Pseudonocardiales</taxon>
        <taxon>Pseudonocardiaceae</taxon>
        <taxon>Lentzea</taxon>
    </lineage>
</organism>
<dbReference type="Proteomes" id="UP000316639">
    <property type="component" value="Unassembled WGS sequence"/>
</dbReference>
<keyword evidence="2" id="KW-0378">Hydrolase</keyword>
<dbReference type="InterPro" id="IPR029058">
    <property type="entry name" value="AB_hydrolase_fold"/>
</dbReference>
<evidence type="ECO:0000259" key="1">
    <source>
        <dbReference type="Pfam" id="PF01738"/>
    </source>
</evidence>
<dbReference type="Pfam" id="PF01738">
    <property type="entry name" value="DLH"/>
    <property type="match status" value="1"/>
</dbReference>
<dbReference type="EMBL" id="VOBR01000012">
    <property type="protein sequence ID" value="TWP50443.1"/>
    <property type="molecule type" value="Genomic_DNA"/>
</dbReference>
<proteinExistence type="predicted"/>
<reference evidence="2 3" key="1">
    <citation type="submission" date="2019-07" db="EMBL/GenBank/DDBJ databases">
        <title>Lentzea xizangensis sp. nov., isolated from Qinghai-Tibetan Plateau Soils.</title>
        <authorList>
            <person name="Huang J."/>
        </authorList>
    </citation>
    <scope>NUCLEOTIDE SEQUENCE [LARGE SCALE GENOMIC DNA]</scope>
    <source>
        <strain evidence="2 3">FXJ1.1311</strain>
    </source>
</reference>
<keyword evidence="3" id="KW-1185">Reference proteome</keyword>
<name>A0A563ES16_9PSEU</name>
<feature type="domain" description="Dienelactone hydrolase" evidence="1">
    <location>
        <begin position="49"/>
        <end position="244"/>
    </location>
</feature>
<dbReference type="AlphaFoldDB" id="A0A563ES16"/>
<evidence type="ECO:0000313" key="3">
    <source>
        <dbReference type="Proteomes" id="UP000316639"/>
    </source>
</evidence>
<dbReference type="InterPro" id="IPR002925">
    <property type="entry name" value="Dienelactn_hydro"/>
</dbReference>
<dbReference type="SUPFAM" id="SSF53474">
    <property type="entry name" value="alpha/beta-Hydrolases"/>
    <property type="match status" value="1"/>
</dbReference>
<dbReference type="GO" id="GO:0016787">
    <property type="term" value="F:hydrolase activity"/>
    <property type="evidence" value="ECO:0007669"/>
    <property type="project" value="UniProtKB-KW"/>
</dbReference>
<dbReference type="Gene3D" id="3.40.50.1820">
    <property type="entry name" value="alpha/beta hydrolase"/>
    <property type="match status" value="1"/>
</dbReference>
<evidence type="ECO:0000313" key="2">
    <source>
        <dbReference type="EMBL" id="TWP50443.1"/>
    </source>
</evidence>
<sequence length="245" mass="26044">MPTTPCCGRSCGTRSSRACRSGSSSRGSSSPPRHWTVSVSRVLLPSGTEAILVSPAEPVAGLVLLTDIFGLRPLFDELCTRLAEEWNVAVCAPDPYPGIADPGDVTARLALAADTPDSVKLRQIGEAADATGCARQLLLGFCQGGGYAYKAAADVRYERLVSFYGPVQPGALDALEGNGDRLLALVGWLDPLIMCSDVRALDALGVTVVRYYEASHGFAHDSSRPAHRPADAADAFRRAREWLKV</sequence>
<comment type="caution">
    <text evidence="2">The sequence shown here is derived from an EMBL/GenBank/DDBJ whole genome shotgun (WGS) entry which is preliminary data.</text>
</comment>
<dbReference type="OrthoDB" id="9787933at2"/>
<dbReference type="PANTHER" id="PTHR46623">
    <property type="entry name" value="CARBOXYMETHYLENEBUTENOLIDASE-RELATED"/>
    <property type="match status" value="1"/>
</dbReference>